<keyword evidence="2" id="KW-1185">Reference proteome</keyword>
<gene>
    <name evidence="1" type="ORF">L6452_34912</name>
</gene>
<proteinExistence type="predicted"/>
<comment type="caution">
    <text evidence="1">The sequence shown here is derived from an EMBL/GenBank/DDBJ whole genome shotgun (WGS) entry which is preliminary data.</text>
</comment>
<organism evidence="1 2">
    <name type="scientific">Arctium lappa</name>
    <name type="common">Greater burdock</name>
    <name type="synonym">Lappa major</name>
    <dbReference type="NCBI Taxonomy" id="4217"/>
    <lineage>
        <taxon>Eukaryota</taxon>
        <taxon>Viridiplantae</taxon>
        <taxon>Streptophyta</taxon>
        <taxon>Embryophyta</taxon>
        <taxon>Tracheophyta</taxon>
        <taxon>Spermatophyta</taxon>
        <taxon>Magnoliopsida</taxon>
        <taxon>eudicotyledons</taxon>
        <taxon>Gunneridae</taxon>
        <taxon>Pentapetalae</taxon>
        <taxon>asterids</taxon>
        <taxon>campanulids</taxon>
        <taxon>Asterales</taxon>
        <taxon>Asteraceae</taxon>
        <taxon>Carduoideae</taxon>
        <taxon>Cardueae</taxon>
        <taxon>Arctiinae</taxon>
        <taxon>Arctium</taxon>
    </lineage>
</organism>
<dbReference type="EMBL" id="CM042058">
    <property type="protein sequence ID" value="KAI3685657.1"/>
    <property type="molecule type" value="Genomic_DNA"/>
</dbReference>
<sequence>MWNCIDGFVIDEIDIDGIGNDGIGSEGIGNDESDSKGIGSDENVVMTVDGYYMVFDGGLGTVNCEMR</sequence>
<name>A0ACB8YIV1_ARCLA</name>
<protein>
    <submittedName>
        <fullName evidence="1">Uncharacterized protein</fullName>
    </submittedName>
</protein>
<evidence type="ECO:0000313" key="1">
    <source>
        <dbReference type="EMBL" id="KAI3685657.1"/>
    </source>
</evidence>
<evidence type="ECO:0000313" key="2">
    <source>
        <dbReference type="Proteomes" id="UP001055879"/>
    </source>
</evidence>
<reference evidence="2" key="1">
    <citation type="journal article" date="2022" name="Mol. Ecol. Resour.">
        <title>The genomes of chicory, endive, great burdock and yacon provide insights into Asteraceae palaeo-polyploidization history and plant inulin production.</title>
        <authorList>
            <person name="Fan W."/>
            <person name="Wang S."/>
            <person name="Wang H."/>
            <person name="Wang A."/>
            <person name="Jiang F."/>
            <person name="Liu H."/>
            <person name="Zhao H."/>
            <person name="Xu D."/>
            <person name="Zhang Y."/>
        </authorList>
    </citation>
    <scope>NUCLEOTIDE SEQUENCE [LARGE SCALE GENOMIC DNA]</scope>
    <source>
        <strain evidence="2">cv. Niubang</strain>
    </source>
</reference>
<reference evidence="1 2" key="2">
    <citation type="journal article" date="2022" name="Mol. Ecol. Resour.">
        <title>The genomes of chicory, endive, great burdock and yacon provide insights into Asteraceae paleo-polyploidization history and plant inulin production.</title>
        <authorList>
            <person name="Fan W."/>
            <person name="Wang S."/>
            <person name="Wang H."/>
            <person name="Wang A."/>
            <person name="Jiang F."/>
            <person name="Liu H."/>
            <person name="Zhao H."/>
            <person name="Xu D."/>
            <person name="Zhang Y."/>
        </authorList>
    </citation>
    <scope>NUCLEOTIDE SEQUENCE [LARGE SCALE GENOMIC DNA]</scope>
    <source>
        <strain evidence="2">cv. Niubang</strain>
    </source>
</reference>
<accession>A0ACB8YIV1</accession>
<dbReference type="Proteomes" id="UP001055879">
    <property type="component" value="Linkage Group LG12"/>
</dbReference>